<sequence>MPNMNCDAYAKARDVISKLGDGEREAIFSFLKLVMTDTASVILGTIDWTHFPDGIVDDFKLIYGEDEIQGCLQGYFIAQAENVSAYK</sequence>
<evidence type="ECO:0000313" key="2">
    <source>
        <dbReference type="Proteomes" id="UP001491613"/>
    </source>
</evidence>
<name>A0ABU9JJ98_AEREN</name>
<protein>
    <submittedName>
        <fullName evidence="1">Uncharacterized protein</fullName>
    </submittedName>
</protein>
<dbReference type="Proteomes" id="UP001491613">
    <property type="component" value="Unassembled WGS sequence"/>
</dbReference>
<comment type="caution">
    <text evidence="1">The sequence shown here is derived from an EMBL/GenBank/DDBJ whole genome shotgun (WGS) entry which is preliminary data.</text>
</comment>
<proteinExistence type="predicted"/>
<keyword evidence="2" id="KW-1185">Reference proteome</keyword>
<dbReference type="RefSeq" id="WP_342018354.1">
    <property type="nucleotide sequence ID" value="NZ_JAVTII010000019.1"/>
</dbReference>
<gene>
    <name evidence="1" type="ORF">V1482_20110</name>
</gene>
<accession>A0ABU9JJ98</accession>
<organism evidence="1 2">
    <name type="scientific">Aeromonas enteropelogenes</name>
    <name type="common">Aeromonas trota</name>
    <dbReference type="NCBI Taxonomy" id="29489"/>
    <lineage>
        <taxon>Bacteria</taxon>
        <taxon>Pseudomonadati</taxon>
        <taxon>Pseudomonadota</taxon>
        <taxon>Gammaproteobacteria</taxon>
        <taxon>Aeromonadales</taxon>
        <taxon>Aeromonadaceae</taxon>
        <taxon>Aeromonas</taxon>
    </lineage>
</organism>
<reference evidence="1 2" key="1">
    <citation type="submission" date="2024-01" db="EMBL/GenBank/DDBJ databases">
        <title>Horizontal gene transfer in Aeromonas trota.</title>
        <authorList>
            <person name="Otero Olarra J.E."/>
            <person name="Perez Valdespino A."/>
        </authorList>
    </citation>
    <scope>NUCLEOTIDE SEQUENCE [LARGE SCALE GENOMIC DNA]</scope>
    <source>
        <strain evidence="1 2">9.1</strain>
    </source>
</reference>
<dbReference type="EMBL" id="JAZDDP010000017">
    <property type="protein sequence ID" value="MEL3921714.1"/>
    <property type="molecule type" value="Genomic_DNA"/>
</dbReference>
<evidence type="ECO:0000313" key="1">
    <source>
        <dbReference type="EMBL" id="MEL3921714.1"/>
    </source>
</evidence>